<protein>
    <recommendedName>
        <fullName evidence="2">Retrotransposon Copia-like N-terminal domain-containing protein</fullName>
    </recommendedName>
</protein>
<dbReference type="Pfam" id="PF14244">
    <property type="entry name" value="Retrotran_gag_3"/>
    <property type="match status" value="1"/>
</dbReference>
<evidence type="ECO:0000313" key="3">
    <source>
        <dbReference type="EMBL" id="KAG8375957.1"/>
    </source>
</evidence>
<evidence type="ECO:0000313" key="4">
    <source>
        <dbReference type="Proteomes" id="UP000826271"/>
    </source>
</evidence>
<dbReference type="EMBL" id="WHWC01000009">
    <property type="protein sequence ID" value="KAG8375957.1"/>
    <property type="molecule type" value="Genomic_DNA"/>
</dbReference>
<feature type="region of interest" description="Disordered" evidence="1">
    <location>
        <begin position="1"/>
        <end position="36"/>
    </location>
</feature>
<dbReference type="PANTHER" id="PTHR37610:SF75">
    <property type="entry name" value="RETROTRANSPOSON COPIA-LIKE N-TERMINAL DOMAIN-CONTAINING PROTEIN"/>
    <property type="match status" value="1"/>
</dbReference>
<dbReference type="PANTHER" id="PTHR37610">
    <property type="entry name" value="CCHC-TYPE DOMAIN-CONTAINING PROTEIN"/>
    <property type="match status" value="1"/>
</dbReference>
<feature type="domain" description="Retrotransposon Copia-like N-terminal" evidence="2">
    <location>
        <begin position="31"/>
        <end position="77"/>
    </location>
</feature>
<proteinExistence type="predicted"/>
<dbReference type="Proteomes" id="UP000826271">
    <property type="component" value="Unassembled WGS sequence"/>
</dbReference>
<organism evidence="3 4">
    <name type="scientific">Buddleja alternifolia</name>
    <dbReference type="NCBI Taxonomy" id="168488"/>
    <lineage>
        <taxon>Eukaryota</taxon>
        <taxon>Viridiplantae</taxon>
        <taxon>Streptophyta</taxon>
        <taxon>Embryophyta</taxon>
        <taxon>Tracheophyta</taxon>
        <taxon>Spermatophyta</taxon>
        <taxon>Magnoliopsida</taxon>
        <taxon>eudicotyledons</taxon>
        <taxon>Gunneridae</taxon>
        <taxon>Pentapetalae</taxon>
        <taxon>asterids</taxon>
        <taxon>lamiids</taxon>
        <taxon>Lamiales</taxon>
        <taxon>Scrophulariaceae</taxon>
        <taxon>Buddlejeae</taxon>
        <taxon>Buddleja</taxon>
    </lineage>
</organism>
<evidence type="ECO:0000259" key="2">
    <source>
        <dbReference type="Pfam" id="PF14244"/>
    </source>
</evidence>
<comment type="caution">
    <text evidence="3">The sequence shown here is derived from an EMBL/GenBank/DDBJ whole genome shotgun (WGS) entry which is preliminary data.</text>
</comment>
<dbReference type="AlphaFoldDB" id="A0AAV6X5N3"/>
<keyword evidence="4" id="KW-1185">Reference proteome</keyword>
<gene>
    <name evidence="3" type="ORF">BUALT_Bualt09G0013200</name>
</gene>
<reference evidence="3" key="1">
    <citation type="submission" date="2019-10" db="EMBL/GenBank/DDBJ databases">
        <authorList>
            <person name="Zhang R."/>
            <person name="Pan Y."/>
            <person name="Wang J."/>
            <person name="Ma R."/>
            <person name="Yu S."/>
        </authorList>
    </citation>
    <scope>NUCLEOTIDE SEQUENCE</scope>
    <source>
        <strain evidence="3">LA-IB0</strain>
        <tissue evidence="3">Leaf</tissue>
    </source>
</reference>
<accession>A0AAV6X5N3</accession>
<feature type="compositionally biased region" description="Polar residues" evidence="1">
    <location>
        <begin position="21"/>
        <end position="36"/>
    </location>
</feature>
<dbReference type="InterPro" id="IPR029472">
    <property type="entry name" value="Copia-like_N"/>
</dbReference>
<name>A0AAV6X5N3_9LAMI</name>
<sequence>MENSPSLTEDVEESSRIPATVNPQTQILPNHTDNPSIQITSHKLNGSNFREWYQSVLLVIKGRGKMGYLTGARKEPPLESAEYGLWEAENSKVMAWLINSMDQKIGRLYLFYQTAKNMGFSERYVL</sequence>
<evidence type="ECO:0000256" key="1">
    <source>
        <dbReference type="SAM" id="MobiDB-lite"/>
    </source>
</evidence>